<dbReference type="STRING" id="231916.A0A409WCQ9"/>
<feature type="compositionally biased region" description="Polar residues" evidence="1">
    <location>
        <begin position="11"/>
        <end position="31"/>
    </location>
</feature>
<dbReference type="EMBL" id="NHYE01005175">
    <property type="protein sequence ID" value="PPQ76307.1"/>
    <property type="molecule type" value="Genomic_DNA"/>
</dbReference>
<protein>
    <submittedName>
        <fullName evidence="2">Uncharacterized protein</fullName>
    </submittedName>
</protein>
<feature type="compositionally biased region" description="Low complexity" evidence="1">
    <location>
        <begin position="126"/>
        <end position="135"/>
    </location>
</feature>
<feature type="region of interest" description="Disordered" evidence="1">
    <location>
        <begin position="96"/>
        <end position="117"/>
    </location>
</feature>
<dbReference type="AlphaFoldDB" id="A0A409WCQ9"/>
<proteinExistence type="predicted"/>
<feature type="region of interest" description="Disordered" evidence="1">
    <location>
        <begin position="126"/>
        <end position="145"/>
    </location>
</feature>
<feature type="compositionally biased region" description="Basic and acidic residues" evidence="1">
    <location>
        <begin position="136"/>
        <end position="145"/>
    </location>
</feature>
<accession>A0A409WCQ9</accession>
<sequence length="179" mass="18172">MPLISAKHPSTPHQSHSQAPQTGSAHPSSVTPAPPIPSIRLISATPSSSGLSSSADGSRSMSLTLEESWAASLASLPVPPSSLAAAGAASKSNLSLLPKDKESAKGQQDGAKKKLVPKKSKLSILGLGSSSAFSGGKDKSQSRDFSDVVRRVGAAEQLPSGLSSASMNLKGGFEIYVDP</sequence>
<feature type="compositionally biased region" description="Low complexity" evidence="1">
    <location>
        <begin position="43"/>
        <end position="62"/>
    </location>
</feature>
<evidence type="ECO:0000256" key="1">
    <source>
        <dbReference type="SAM" id="MobiDB-lite"/>
    </source>
</evidence>
<feature type="non-terminal residue" evidence="2">
    <location>
        <position position="179"/>
    </location>
</feature>
<reference evidence="2 3" key="1">
    <citation type="journal article" date="2018" name="Evol. Lett.">
        <title>Horizontal gene cluster transfer increased hallucinogenic mushroom diversity.</title>
        <authorList>
            <person name="Reynolds H.T."/>
            <person name="Vijayakumar V."/>
            <person name="Gluck-Thaler E."/>
            <person name="Korotkin H.B."/>
            <person name="Matheny P.B."/>
            <person name="Slot J.C."/>
        </authorList>
    </citation>
    <scope>NUCLEOTIDE SEQUENCE [LARGE SCALE GENOMIC DNA]</scope>
    <source>
        <strain evidence="2 3">SRW20</strain>
    </source>
</reference>
<dbReference type="Proteomes" id="UP000284706">
    <property type="component" value="Unassembled WGS sequence"/>
</dbReference>
<gene>
    <name evidence="2" type="ORF">CVT26_009735</name>
</gene>
<dbReference type="InParanoid" id="A0A409WCQ9"/>
<comment type="caution">
    <text evidence="2">The sequence shown here is derived from an EMBL/GenBank/DDBJ whole genome shotgun (WGS) entry which is preliminary data.</text>
</comment>
<organism evidence="2 3">
    <name type="scientific">Gymnopilus dilepis</name>
    <dbReference type="NCBI Taxonomy" id="231916"/>
    <lineage>
        <taxon>Eukaryota</taxon>
        <taxon>Fungi</taxon>
        <taxon>Dikarya</taxon>
        <taxon>Basidiomycota</taxon>
        <taxon>Agaricomycotina</taxon>
        <taxon>Agaricomycetes</taxon>
        <taxon>Agaricomycetidae</taxon>
        <taxon>Agaricales</taxon>
        <taxon>Agaricineae</taxon>
        <taxon>Hymenogastraceae</taxon>
        <taxon>Gymnopilus</taxon>
    </lineage>
</organism>
<keyword evidence="3" id="KW-1185">Reference proteome</keyword>
<evidence type="ECO:0000313" key="2">
    <source>
        <dbReference type="EMBL" id="PPQ76307.1"/>
    </source>
</evidence>
<feature type="region of interest" description="Disordered" evidence="1">
    <location>
        <begin position="1"/>
        <end position="62"/>
    </location>
</feature>
<name>A0A409WCQ9_9AGAR</name>
<evidence type="ECO:0000313" key="3">
    <source>
        <dbReference type="Proteomes" id="UP000284706"/>
    </source>
</evidence>